<name>A0ABU5N3S2_9MICO</name>
<sequence length="164" mass="18359">MAFTIREPLTGEASAIADIHVATWKEAYSELLPEDYFSEEYVADRHRMWQHILTHPRDDMVVRVAETDGEIVGFAWAGPGEGIDGEQPPRDRLLYAIYVLAVHYGTGAGQALLDETLGDGPAMLWVAKENPRATAFYLRNGFRFDGVEQVDPHAPSITDARMLR</sequence>
<protein>
    <submittedName>
        <fullName evidence="2">GNAT family N-acetyltransferase</fullName>
    </submittedName>
</protein>
<dbReference type="Pfam" id="PF00583">
    <property type="entry name" value="Acetyltransf_1"/>
    <property type="match status" value="1"/>
</dbReference>
<evidence type="ECO:0000313" key="2">
    <source>
        <dbReference type="EMBL" id="MDZ8160732.1"/>
    </source>
</evidence>
<accession>A0ABU5N3S2</accession>
<dbReference type="InterPro" id="IPR000182">
    <property type="entry name" value="GNAT_dom"/>
</dbReference>
<dbReference type="Proteomes" id="UP001291912">
    <property type="component" value="Unassembled WGS sequence"/>
</dbReference>
<dbReference type="SUPFAM" id="SSF55729">
    <property type="entry name" value="Acyl-CoA N-acyltransferases (Nat)"/>
    <property type="match status" value="1"/>
</dbReference>
<gene>
    <name evidence="2" type="ORF">R2Q92_02725</name>
</gene>
<dbReference type="RefSeq" id="WP_194423421.1">
    <property type="nucleotide sequence ID" value="NZ_BAAAPT010000001.1"/>
</dbReference>
<feature type="domain" description="N-acetyltransferase" evidence="1">
    <location>
        <begin position="3"/>
        <end position="164"/>
    </location>
</feature>
<dbReference type="CDD" id="cd04301">
    <property type="entry name" value="NAT_SF"/>
    <property type="match status" value="1"/>
</dbReference>
<evidence type="ECO:0000313" key="3">
    <source>
        <dbReference type="Proteomes" id="UP001291912"/>
    </source>
</evidence>
<comment type="caution">
    <text evidence="2">The sequence shown here is derived from an EMBL/GenBank/DDBJ whole genome shotgun (WGS) entry which is preliminary data.</text>
</comment>
<proteinExistence type="predicted"/>
<dbReference type="InterPro" id="IPR016181">
    <property type="entry name" value="Acyl_CoA_acyltransferase"/>
</dbReference>
<dbReference type="PROSITE" id="PS51186">
    <property type="entry name" value="GNAT"/>
    <property type="match status" value="1"/>
</dbReference>
<dbReference type="EMBL" id="JAWJYN010000001">
    <property type="protein sequence ID" value="MDZ8160732.1"/>
    <property type="molecule type" value="Genomic_DNA"/>
</dbReference>
<organism evidence="2 3">
    <name type="scientific">Microbacterium aquimaris</name>
    <dbReference type="NCBI Taxonomy" id="459816"/>
    <lineage>
        <taxon>Bacteria</taxon>
        <taxon>Bacillati</taxon>
        <taxon>Actinomycetota</taxon>
        <taxon>Actinomycetes</taxon>
        <taxon>Micrococcales</taxon>
        <taxon>Microbacteriaceae</taxon>
        <taxon>Microbacterium</taxon>
    </lineage>
</organism>
<reference evidence="2 3" key="1">
    <citation type="submission" date="2023-10" db="EMBL/GenBank/DDBJ databases">
        <title>Microbacterium xanthum sp. nov., isolated from seaweed.</title>
        <authorList>
            <person name="Lee S.D."/>
        </authorList>
    </citation>
    <scope>NUCLEOTIDE SEQUENCE [LARGE SCALE GENOMIC DNA]</scope>
    <source>
        <strain evidence="2 3">KCTC 19124</strain>
    </source>
</reference>
<evidence type="ECO:0000259" key="1">
    <source>
        <dbReference type="PROSITE" id="PS51186"/>
    </source>
</evidence>
<keyword evidence="3" id="KW-1185">Reference proteome</keyword>
<dbReference type="Gene3D" id="3.40.630.30">
    <property type="match status" value="1"/>
</dbReference>